<evidence type="ECO:0000313" key="2">
    <source>
        <dbReference type="Proteomes" id="UP000729402"/>
    </source>
</evidence>
<sequence length="273" mass="31146">MYLRCFTGDRPKQWLRWLPWTEYVYNTAYQSSLRDTPFRVVYGRDPPSIRSYEPGETRVVAVAKTMTAREELLADVRYRLSKLKPCRRNSMTGCTARCPMPSAIGCFYAFANELPRPCRTRPKASSSLVSSVRTASRSASTRLLSTSPCPHGASCTMWAFLRSSSASPRRYPPLPPMLHGAVTPEPEHAIRYRLARGVRQVLIHWKGQTAASATWEDVADFRDKFPHFQLEDELTVEEVRDVMYGRKYQRRRDIRRAAEHAAHAVKESATVSG</sequence>
<proteinExistence type="predicted"/>
<keyword evidence="2" id="KW-1185">Reference proteome</keyword>
<evidence type="ECO:0008006" key="3">
    <source>
        <dbReference type="Google" id="ProtNLM"/>
    </source>
</evidence>
<reference evidence="1" key="1">
    <citation type="journal article" date="2021" name="bioRxiv">
        <title>Whole Genome Assembly and Annotation of Northern Wild Rice, Zizania palustris L., Supports a Whole Genome Duplication in the Zizania Genus.</title>
        <authorList>
            <person name="Haas M."/>
            <person name="Kono T."/>
            <person name="Macchietto M."/>
            <person name="Millas R."/>
            <person name="McGilp L."/>
            <person name="Shao M."/>
            <person name="Duquette J."/>
            <person name="Hirsch C.N."/>
            <person name="Kimball J."/>
        </authorList>
    </citation>
    <scope>NUCLEOTIDE SEQUENCE</scope>
    <source>
        <tissue evidence="1">Fresh leaf tissue</tissue>
    </source>
</reference>
<dbReference type="AlphaFoldDB" id="A0A8J5VLW2"/>
<protein>
    <recommendedName>
        <fullName evidence="3">Chromo domain-containing protein</fullName>
    </recommendedName>
</protein>
<gene>
    <name evidence="1" type="ORF">GUJ93_ZPchr0001g30062</name>
</gene>
<evidence type="ECO:0000313" key="1">
    <source>
        <dbReference type="EMBL" id="KAG8052623.1"/>
    </source>
</evidence>
<reference evidence="1" key="2">
    <citation type="submission" date="2021-02" db="EMBL/GenBank/DDBJ databases">
        <authorList>
            <person name="Kimball J.A."/>
            <person name="Haas M.W."/>
            <person name="Macchietto M."/>
            <person name="Kono T."/>
            <person name="Duquette J."/>
            <person name="Shao M."/>
        </authorList>
    </citation>
    <scope>NUCLEOTIDE SEQUENCE</scope>
    <source>
        <tissue evidence="1">Fresh leaf tissue</tissue>
    </source>
</reference>
<organism evidence="1 2">
    <name type="scientific">Zizania palustris</name>
    <name type="common">Northern wild rice</name>
    <dbReference type="NCBI Taxonomy" id="103762"/>
    <lineage>
        <taxon>Eukaryota</taxon>
        <taxon>Viridiplantae</taxon>
        <taxon>Streptophyta</taxon>
        <taxon>Embryophyta</taxon>
        <taxon>Tracheophyta</taxon>
        <taxon>Spermatophyta</taxon>
        <taxon>Magnoliopsida</taxon>
        <taxon>Liliopsida</taxon>
        <taxon>Poales</taxon>
        <taxon>Poaceae</taxon>
        <taxon>BOP clade</taxon>
        <taxon>Oryzoideae</taxon>
        <taxon>Oryzeae</taxon>
        <taxon>Zizaniinae</taxon>
        <taxon>Zizania</taxon>
    </lineage>
</organism>
<name>A0A8J5VLW2_ZIZPA</name>
<accession>A0A8J5VLW2</accession>
<dbReference type="Proteomes" id="UP000729402">
    <property type="component" value="Unassembled WGS sequence"/>
</dbReference>
<comment type="caution">
    <text evidence="1">The sequence shown here is derived from an EMBL/GenBank/DDBJ whole genome shotgun (WGS) entry which is preliminary data.</text>
</comment>
<dbReference type="EMBL" id="JAAALK010000288">
    <property type="protein sequence ID" value="KAG8052623.1"/>
    <property type="molecule type" value="Genomic_DNA"/>
</dbReference>